<keyword evidence="2" id="KW-1185">Reference proteome</keyword>
<evidence type="ECO:0000313" key="2">
    <source>
        <dbReference type="Proteomes" id="UP000053681"/>
    </source>
</evidence>
<gene>
    <name evidence="1" type="ORF">AS180_05180</name>
</gene>
<dbReference type="RefSeq" id="WP_025906969.1">
    <property type="nucleotide sequence ID" value="NZ_KQ758633.1"/>
</dbReference>
<sequence length="131" mass="14150">MKKAKKILSSIVIIFAILIPGSYVLAGSSSYTSTYSMTGGVFGRWIKADSTPTATVKLNPSSGVNDAKITIFLQKKYKTSYTDVAKKAVSSTVGSSTELTKDKSGSGEYRIYLRNYSGLPMRGSVSIKLTW</sequence>
<accession>A0A0V8JPC2</accession>
<proteinExistence type="predicted"/>
<dbReference type="Proteomes" id="UP000053681">
    <property type="component" value="Unassembled WGS sequence"/>
</dbReference>
<evidence type="ECO:0000313" key="1">
    <source>
        <dbReference type="EMBL" id="KSU88894.1"/>
    </source>
</evidence>
<comment type="caution">
    <text evidence="1">The sequence shown here is derived from an EMBL/GenBank/DDBJ whole genome shotgun (WGS) entry which is preliminary data.</text>
</comment>
<protein>
    <submittedName>
        <fullName evidence="1">Uncharacterized protein</fullName>
    </submittedName>
</protein>
<reference evidence="1 2" key="1">
    <citation type="submission" date="2015-11" db="EMBL/GenBank/DDBJ databases">
        <title>Bacillus caseinolyticus sp nov.</title>
        <authorList>
            <person name="Dastager S.G."/>
            <person name="Mawlankar R."/>
        </authorList>
    </citation>
    <scope>NUCLEOTIDE SEQUENCE [LARGE SCALE GENOMIC DNA]</scope>
    <source>
        <strain evidence="1 2">SGD-V-76</strain>
    </source>
</reference>
<name>A0A0V8JPC2_9BACI</name>
<dbReference type="EMBL" id="LNQP01000013">
    <property type="protein sequence ID" value="KSU88894.1"/>
    <property type="molecule type" value="Genomic_DNA"/>
</dbReference>
<organism evidence="1 2">
    <name type="scientific">Priestia veravalensis</name>
    <dbReference type="NCBI Taxonomy" id="1414648"/>
    <lineage>
        <taxon>Bacteria</taxon>
        <taxon>Bacillati</taxon>
        <taxon>Bacillota</taxon>
        <taxon>Bacilli</taxon>
        <taxon>Bacillales</taxon>
        <taxon>Bacillaceae</taxon>
        <taxon>Priestia</taxon>
    </lineage>
</organism>
<dbReference type="AlphaFoldDB" id="A0A0V8JPC2"/>